<dbReference type="CDD" id="cd01392">
    <property type="entry name" value="HTH_LacI"/>
    <property type="match status" value="1"/>
</dbReference>
<dbReference type="EMBL" id="JACFXV010000048">
    <property type="protein sequence ID" value="MBA5777372.1"/>
    <property type="molecule type" value="Genomic_DNA"/>
</dbReference>
<proteinExistence type="predicted"/>
<accession>A0A839AEP9</accession>
<feature type="domain" description="HTH lacI-type" evidence="4">
    <location>
        <begin position="19"/>
        <end position="73"/>
    </location>
</feature>
<name>A0A839AEP9_9HYPH</name>
<protein>
    <submittedName>
        <fullName evidence="5">LacI family DNA-binding transcriptional regulator</fullName>
    </submittedName>
</protein>
<dbReference type="InterPro" id="IPR000843">
    <property type="entry name" value="HTH_LacI"/>
</dbReference>
<dbReference type="Pfam" id="PF00356">
    <property type="entry name" value="LacI"/>
    <property type="match status" value="1"/>
</dbReference>
<dbReference type="GO" id="GO:0003700">
    <property type="term" value="F:DNA-binding transcription factor activity"/>
    <property type="evidence" value="ECO:0007669"/>
    <property type="project" value="TreeGrafter"/>
</dbReference>
<dbReference type="PANTHER" id="PTHR30146:SF109">
    <property type="entry name" value="HTH-TYPE TRANSCRIPTIONAL REGULATOR GALS"/>
    <property type="match status" value="1"/>
</dbReference>
<sequence>MNQTNGGRTPGQQKSGRRVTLGDIAADLGVSTATVSLALRDSPLVAEETLRRVKAHAQSIGYIYNRHAATLRTARSDMIGIAVHDILNPYFAEIFQVLEDELGQRKRVVLICNHRDEIERQGRFIDALLQHRVDGLVLCAAIGTTASDLARLEAAGIPVTLICREVEGAMSPVVRGDDLTGSYLVTRHLLEQGHRRISMIGGRQESSTGRDRFLGWRKALAEFGVDPDTQHYIPDLMTQADGLSVAEDLLRCPTKPTAVVAFNDLVAAGLSSGLRRAERNISIVGYDDTQRALEQSPPLTSVDNRAGEIARRAAAMMLRQIDGEDLQGEKVFTRPELKVRESSPPPGDGIFIQP</sequence>
<reference evidence="5 6" key="1">
    <citation type="submission" date="2020-07" db="EMBL/GenBank/DDBJ databases">
        <title>Stappia sp., F7233, whole genome shotgun sequencing project.</title>
        <authorList>
            <person name="Jiang S."/>
            <person name="Liu Z.W."/>
            <person name="Du Z.J."/>
        </authorList>
    </citation>
    <scope>NUCLEOTIDE SEQUENCE [LARGE SCALE GENOMIC DNA]</scope>
    <source>
        <strain evidence="5 6">F7233</strain>
    </source>
</reference>
<dbReference type="Proteomes" id="UP000541109">
    <property type="component" value="Unassembled WGS sequence"/>
</dbReference>
<dbReference type="SUPFAM" id="SSF47413">
    <property type="entry name" value="lambda repressor-like DNA-binding domains"/>
    <property type="match status" value="1"/>
</dbReference>
<dbReference type="PROSITE" id="PS50932">
    <property type="entry name" value="HTH_LACI_2"/>
    <property type="match status" value="1"/>
</dbReference>
<keyword evidence="1" id="KW-0805">Transcription regulation</keyword>
<dbReference type="GO" id="GO:0000976">
    <property type="term" value="F:transcription cis-regulatory region binding"/>
    <property type="evidence" value="ECO:0007669"/>
    <property type="project" value="TreeGrafter"/>
</dbReference>
<keyword evidence="6" id="KW-1185">Reference proteome</keyword>
<evidence type="ECO:0000256" key="1">
    <source>
        <dbReference type="ARBA" id="ARBA00023015"/>
    </source>
</evidence>
<evidence type="ECO:0000256" key="3">
    <source>
        <dbReference type="ARBA" id="ARBA00023163"/>
    </source>
</evidence>
<evidence type="ECO:0000259" key="4">
    <source>
        <dbReference type="PROSITE" id="PS50932"/>
    </source>
</evidence>
<keyword evidence="2 5" id="KW-0238">DNA-binding</keyword>
<gene>
    <name evidence="5" type="ORF">H2509_09555</name>
</gene>
<dbReference type="AlphaFoldDB" id="A0A839AEP9"/>
<evidence type="ECO:0000256" key="2">
    <source>
        <dbReference type="ARBA" id="ARBA00023125"/>
    </source>
</evidence>
<comment type="caution">
    <text evidence="5">The sequence shown here is derived from an EMBL/GenBank/DDBJ whole genome shotgun (WGS) entry which is preliminary data.</text>
</comment>
<dbReference type="InterPro" id="IPR010982">
    <property type="entry name" value="Lambda_DNA-bd_dom_sf"/>
</dbReference>
<dbReference type="InterPro" id="IPR001761">
    <property type="entry name" value="Peripla_BP/Lac1_sug-bd_dom"/>
</dbReference>
<dbReference type="Pfam" id="PF00532">
    <property type="entry name" value="Peripla_BP_1"/>
    <property type="match status" value="1"/>
</dbReference>
<evidence type="ECO:0000313" key="5">
    <source>
        <dbReference type="EMBL" id="MBA5777372.1"/>
    </source>
</evidence>
<evidence type="ECO:0000313" key="6">
    <source>
        <dbReference type="Proteomes" id="UP000541109"/>
    </source>
</evidence>
<dbReference type="PANTHER" id="PTHR30146">
    <property type="entry name" value="LACI-RELATED TRANSCRIPTIONAL REPRESSOR"/>
    <property type="match status" value="1"/>
</dbReference>
<dbReference type="RefSeq" id="WP_182164691.1">
    <property type="nucleotide sequence ID" value="NZ_JACFXV010000048.1"/>
</dbReference>
<dbReference type="SMART" id="SM00354">
    <property type="entry name" value="HTH_LACI"/>
    <property type="match status" value="1"/>
</dbReference>
<dbReference type="Gene3D" id="1.10.260.40">
    <property type="entry name" value="lambda repressor-like DNA-binding domains"/>
    <property type="match status" value="1"/>
</dbReference>
<organism evidence="5 6">
    <name type="scientific">Stappia albiluteola</name>
    <dbReference type="NCBI Taxonomy" id="2758565"/>
    <lineage>
        <taxon>Bacteria</taxon>
        <taxon>Pseudomonadati</taxon>
        <taxon>Pseudomonadota</taxon>
        <taxon>Alphaproteobacteria</taxon>
        <taxon>Hyphomicrobiales</taxon>
        <taxon>Stappiaceae</taxon>
        <taxon>Stappia</taxon>
    </lineage>
</organism>
<dbReference type="Gene3D" id="3.40.50.2300">
    <property type="match status" value="2"/>
</dbReference>
<dbReference type="SUPFAM" id="SSF53822">
    <property type="entry name" value="Periplasmic binding protein-like I"/>
    <property type="match status" value="1"/>
</dbReference>
<keyword evidence="3" id="KW-0804">Transcription</keyword>
<dbReference type="InterPro" id="IPR028082">
    <property type="entry name" value="Peripla_BP_I"/>
</dbReference>